<dbReference type="KEGG" id="amah:DLM_0785"/>
<reference evidence="3" key="1">
    <citation type="journal article" date="2017" name="Biotechnol. Biofuels">
        <title>Evaluation of environmental bacterial communities as a factor affecting the growth of duckweed Lemna minor.</title>
        <authorList>
            <person name="Ishizawa H."/>
            <person name="Kuroda M."/>
            <person name="Morikawa M."/>
            <person name="Ike M."/>
        </authorList>
    </citation>
    <scope>NUCLEOTIDE SEQUENCE [LARGE SCALE GENOMIC DNA]</scope>
    <source>
        <strain evidence="3">H3</strain>
    </source>
</reference>
<organism evidence="2 3">
    <name type="scientific">Aquitalea magnusonii</name>
    <dbReference type="NCBI Taxonomy" id="332411"/>
    <lineage>
        <taxon>Bacteria</taxon>
        <taxon>Pseudomonadati</taxon>
        <taxon>Pseudomonadota</taxon>
        <taxon>Betaproteobacteria</taxon>
        <taxon>Neisseriales</taxon>
        <taxon>Chromobacteriaceae</taxon>
        <taxon>Aquitalea</taxon>
    </lineage>
</organism>
<dbReference type="Pfam" id="PF10123">
    <property type="entry name" value="Mu-like_Pro"/>
    <property type="match status" value="1"/>
</dbReference>
<reference evidence="2 3" key="2">
    <citation type="journal article" date="2017" name="Genome Announc.">
        <title>Draft genome sequence of Aquitalea magnusonii strain H3, a plant growth-promoting bacterium of duckweed Lemna minor.</title>
        <authorList>
            <person name="Ishizawa H."/>
            <person name="Kuroda M."/>
            <person name="Ike M."/>
        </authorList>
    </citation>
    <scope>NUCLEOTIDE SEQUENCE [LARGE SCALE GENOMIC DNA]</scope>
    <source>
        <strain evidence="2 3">H3</strain>
    </source>
</reference>
<proteinExistence type="predicted"/>
<evidence type="ECO:0000256" key="1">
    <source>
        <dbReference type="SAM" id="MobiDB-lite"/>
    </source>
</evidence>
<sequence length="352" mass="37516">MKLIPEDVIRALNSLQPDGLQRASCAIALSIALALGPNGEPPEWCPVLPAGTFMGRDGRGPWHTDTAAVLADFAANQAKGIDPVVDYDHLSMVCLQTGQKAEAAGWIKQLEIRDGETWARIEWNADAVQVITAKKWRYLSPVFDFDASGRVVRLVAVGLTNQPNLFLRALNSQENRMDPIDQLLQELGISISDAMDAAGKLSAALNAIKTLKDISNSTQTAMNSLRQVTGAAADADLKAVTNSIMNGFVPKAEYERVANSLQQLQAGTAAAEVDKALDDAIAAGKIAPASRGFYQAMCSTDMKAFKDFVKSAPVVVQAGTETTTRAANSKHDNQQAGDNPLIANAKARAGTK</sequence>
<dbReference type="AlphaFoldDB" id="A0A3G9GAA7"/>
<feature type="region of interest" description="Disordered" evidence="1">
    <location>
        <begin position="323"/>
        <end position="352"/>
    </location>
</feature>
<gene>
    <name evidence="2" type="ORF">DLM_0785</name>
</gene>
<protein>
    <submittedName>
        <fullName evidence="2">Mu-like prophage FluMu I protein</fullName>
    </submittedName>
</protein>
<dbReference type="OrthoDB" id="2043985at2"/>
<dbReference type="PIRSF" id="PIRSF016624">
    <property type="entry name" value="Mu_prophg_I"/>
    <property type="match status" value="1"/>
</dbReference>
<accession>A0A3G9GAA7</accession>
<evidence type="ECO:0000313" key="2">
    <source>
        <dbReference type="EMBL" id="BBF84435.1"/>
    </source>
</evidence>
<dbReference type="InterPro" id="IPR012106">
    <property type="entry name" value="Phage_Mu_Gp1"/>
</dbReference>
<dbReference type="Proteomes" id="UP000198290">
    <property type="component" value="Chromosome"/>
</dbReference>
<reference evidence="3" key="3">
    <citation type="journal article" date="2017" name="Plant Physiol. Biochem.">
        <title>Differential oxidative and antioxidative response of duckweed Lemna minor toward plant growth promoting/inhibiting bacteria.</title>
        <authorList>
            <person name="Ishizawa H."/>
            <person name="Kuroda M."/>
            <person name="Morikawa M."/>
            <person name="Ike M."/>
        </authorList>
    </citation>
    <scope>NUCLEOTIDE SEQUENCE [LARGE SCALE GENOMIC DNA]</scope>
    <source>
        <strain evidence="3">H3</strain>
    </source>
</reference>
<keyword evidence="3" id="KW-1185">Reference proteome</keyword>
<evidence type="ECO:0000313" key="3">
    <source>
        <dbReference type="Proteomes" id="UP000198290"/>
    </source>
</evidence>
<name>A0A3G9GAA7_9NEIS</name>
<dbReference type="EMBL" id="AP018823">
    <property type="protein sequence ID" value="BBF84435.1"/>
    <property type="molecule type" value="Genomic_DNA"/>
</dbReference>
<dbReference type="RefSeq" id="WP_089086452.1">
    <property type="nucleotide sequence ID" value="NZ_AP018823.1"/>
</dbReference>